<dbReference type="RefSeq" id="XP_043170394.1">
    <property type="nucleotide sequence ID" value="XM_043314459.1"/>
</dbReference>
<dbReference type="EMBL" id="CAJRGZ010000019">
    <property type="protein sequence ID" value="CAG5165748.1"/>
    <property type="molecule type" value="Genomic_DNA"/>
</dbReference>
<dbReference type="Proteomes" id="UP000676310">
    <property type="component" value="Unassembled WGS sequence"/>
</dbReference>
<evidence type="ECO:0000313" key="3">
    <source>
        <dbReference type="Proteomes" id="UP000676310"/>
    </source>
</evidence>
<organism evidence="2 3">
    <name type="scientific">Alternaria atra</name>
    <dbReference type="NCBI Taxonomy" id="119953"/>
    <lineage>
        <taxon>Eukaryota</taxon>
        <taxon>Fungi</taxon>
        <taxon>Dikarya</taxon>
        <taxon>Ascomycota</taxon>
        <taxon>Pezizomycotina</taxon>
        <taxon>Dothideomycetes</taxon>
        <taxon>Pleosporomycetidae</taxon>
        <taxon>Pleosporales</taxon>
        <taxon>Pleosporineae</taxon>
        <taxon>Pleosporaceae</taxon>
        <taxon>Alternaria</taxon>
        <taxon>Alternaria sect. Ulocladioides</taxon>
    </lineage>
</organism>
<proteinExistence type="predicted"/>
<keyword evidence="3" id="KW-1185">Reference proteome</keyword>
<feature type="compositionally biased region" description="Basic and acidic residues" evidence="1">
    <location>
        <begin position="44"/>
        <end position="54"/>
    </location>
</feature>
<reference evidence="2" key="1">
    <citation type="submission" date="2021-05" db="EMBL/GenBank/DDBJ databases">
        <authorList>
            <person name="Stam R."/>
        </authorList>
    </citation>
    <scope>NUCLEOTIDE SEQUENCE</scope>
    <source>
        <strain evidence="2">CS162</strain>
    </source>
</reference>
<gene>
    <name evidence="2" type="ORF">ALTATR162_LOCUS6834</name>
</gene>
<sequence length="72" mass="7951">MTRPQTPSQATRQNAYKDQDRVWVIHDQKWELGTIQGAPMSSGESKRYTVKRDAAPAFPSGIVDDPPDPPAG</sequence>
<evidence type="ECO:0000313" key="2">
    <source>
        <dbReference type="EMBL" id="CAG5165748.1"/>
    </source>
</evidence>
<protein>
    <submittedName>
        <fullName evidence="2">Uncharacterized protein</fullName>
    </submittedName>
</protein>
<dbReference type="AlphaFoldDB" id="A0A8J2N7P1"/>
<name>A0A8J2N7P1_9PLEO</name>
<comment type="caution">
    <text evidence="2">The sequence shown here is derived from an EMBL/GenBank/DDBJ whole genome shotgun (WGS) entry which is preliminary data.</text>
</comment>
<accession>A0A8J2N7P1</accession>
<dbReference type="GeneID" id="67018767"/>
<evidence type="ECO:0000256" key="1">
    <source>
        <dbReference type="SAM" id="MobiDB-lite"/>
    </source>
</evidence>
<feature type="region of interest" description="Disordered" evidence="1">
    <location>
        <begin position="36"/>
        <end position="72"/>
    </location>
</feature>